<protein>
    <submittedName>
        <fullName evidence="1">Uncharacterized protein</fullName>
    </submittedName>
</protein>
<keyword evidence="2" id="KW-1185">Reference proteome</keyword>
<evidence type="ECO:0000313" key="2">
    <source>
        <dbReference type="Proteomes" id="UP000198779"/>
    </source>
</evidence>
<accession>A0A1G7W1E2</accession>
<dbReference type="Proteomes" id="UP000198779">
    <property type="component" value="Unassembled WGS sequence"/>
</dbReference>
<dbReference type="AlphaFoldDB" id="A0A1G7W1E2"/>
<sequence length="113" mass="12243">MKRQIAAFVMLAVFLPILLLSSIHVHESAESAEVTCVDCLHNHCGGHLTQTTVHMDDCVLCQFLTLTMLTAAAMAVTLLIHVYKKCYAQLLCGHDAACCGAIVTRGPPAFLMQ</sequence>
<reference evidence="2" key="1">
    <citation type="submission" date="2016-10" db="EMBL/GenBank/DDBJ databases">
        <authorList>
            <person name="Varghese N."/>
            <person name="Submissions S."/>
        </authorList>
    </citation>
    <scope>NUCLEOTIDE SEQUENCE [LARGE SCALE GENOMIC DNA]</scope>
    <source>
        <strain evidence="2">BP1-148</strain>
    </source>
</reference>
<evidence type="ECO:0000313" key="1">
    <source>
        <dbReference type="EMBL" id="SDG65499.1"/>
    </source>
</evidence>
<dbReference type="STRING" id="645274.SAMN04487901_1077"/>
<proteinExistence type="predicted"/>
<dbReference type="EMBL" id="FNCQ01000007">
    <property type="protein sequence ID" value="SDG65499.1"/>
    <property type="molecule type" value="Genomic_DNA"/>
</dbReference>
<gene>
    <name evidence="1" type="ORF">SAMN04487901_1077</name>
</gene>
<organism evidence="1 2">
    <name type="scientific">Prevotella communis</name>
    <dbReference type="NCBI Taxonomy" id="2913614"/>
    <lineage>
        <taxon>Bacteria</taxon>
        <taxon>Pseudomonadati</taxon>
        <taxon>Bacteroidota</taxon>
        <taxon>Bacteroidia</taxon>
        <taxon>Bacteroidales</taxon>
        <taxon>Prevotellaceae</taxon>
        <taxon>Prevotella</taxon>
    </lineage>
</organism>
<name>A0A1G7W1E2_9BACT</name>
<dbReference type="RefSeq" id="WP_091816874.1">
    <property type="nucleotide sequence ID" value="NZ_FNCQ01000007.1"/>
</dbReference>